<dbReference type="InterPro" id="IPR051332">
    <property type="entry name" value="Fosfomycin_Res_Enzymes"/>
</dbReference>
<proteinExistence type="predicted"/>
<dbReference type="EMBL" id="JRHC01000001">
    <property type="protein sequence ID" value="KJF44503.1"/>
    <property type="molecule type" value="Genomic_DNA"/>
</dbReference>
<dbReference type="AlphaFoldDB" id="A0A0D8JF72"/>
<dbReference type="SUPFAM" id="SSF54593">
    <property type="entry name" value="Glyoxalase/Bleomycin resistance protein/Dihydroxybiphenyl dioxygenase"/>
    <property type="match status" value="1"/>
</dbReference>
<dbReference type="InterPro" id="IPR004360">
    <property type="entry name" value="Glyas_Fos-R_dOase_dom"/>
</dbReference>
<dbReference type="PANTHER" id="PTHR36113:SF6">
    <property type="entry name" value="FOSFOMYCIN RESISTANCE PROTEIN FOSX"/>
    <property type="match status" value="1"/>
</dbReference>
<name>A0A0D8JF72_9BACT</name>
<dbReference type="Proteomes" id="UP000032544">
    <property type="component" value="Unassembled WGS sequence"/>
</dbReference>
<evidence type="ECO:0000259" key="2">
    <source>
        <dbReference type="PROSITE" id="PS51819"/>
    </source>
</evidence>
<protein>
    <submittedName>
        <fullName evidence="3">Glyoxalase</fullName>
    </submittedName>
</protein>
<keyword evidence="4" id="KW-1185">Reference proteome</keyword>
<accession>A0A0D8JF72</accession>
<evidence type="ECO:0000313" key="3">
    <source>
        <dbReference type="EMBL" id="KJF44503.1"/>
    </source>
</evidence>
<dbReference type="InterPro" id="IPR037523">
    <property type="entry name" value="VOC_core"/>
</dbReference>
<dbReference type="OrthoDB" id="9789012at2"/>
<dbReference type="Pfam" id="PF00903">
    <property type="entry name" value="Glyoxalase"/>
    <property type="match status" value="1"/>
</dbReference>
<dbReference type="RefSeq" id="WP_045026056.1">
    <property type="nucleotide sequence ID" value="NZ_CAJXKZ010000006.1"/>
</dbReference>
<evidence type="ECO:0000256" key="1">
    <source>
        <dbReference type="ARBA" id="ARBA00022723"/>
    </source>
</evidence>
<feature type="domain" description="VOC" evidence="2">
    <location>
        <begin position="2"/>
        <end position="129"/>
    </location>
</feature>
<dbReference type="Gene3D" id="3.10.180.10">
    <property type="entry name" value="2,3-Dihydroxybiphenyl 1,2-Dioxygenase, domain 1"/>
    <property type="match status" value="1"/>
</dbReference>
<dbReference type="GO" id="GO:0046872">
    <property type="term" value="F:metal ion binding"/>
    <property type="evidence" value="ECO:0007669"/>
    <property type="project" value="UniProtKB-KW"/>
</dbReference>
<dbReference type="PANTHER" id="PTHR36113">
    <property type="entry name" value="LYASE, PUTATIVE-RELATED-RELATED"/>
    <property type="match status" value="1"/>
</dbReference>
<reference evidence="3 4" key="1">
    <citation type="submission" date="2014-09" db="EMBL/GenBank/DDBJ databases">
        <title>Draft Genome Sequence of Draconibacterium sp. JN14CK-3.</title>
        <authorList>
            <person name="Dong C."/>
            <person name="Lai Q."/>
            <person name="Shao Z."/>
        </authorList>
    </citation>
    <scope>NUCLEOTIDE SEQUENCE [LARGE SCALE GENOMIC DNA]</scope>
    <source>
        <strain evidence="3 4">JN14CK-3</strain>
    </source>
</reference>
<keyword evidence="1" id="KW-0479">Metal-binding</keyword>
<dbReference type="PATRIC" id="fig|1544798.3.peg.657"/>
<comment type="caution">
    <text evidence="3">The sequence shown here is derived from an EMBL/GenBank/DDBJ whole genome shotgun (WGS) entry which is preliminary data.</text>
</comment>
<sequence length="129" mass="14981">MKVEHLAIWTYNLEGMRSFYMHYFDASSSDVYHNHSREYRSYFLSFNGDCRIELMEMPGIPKSKDNPQKQFTGLIHFAIKVGSRDKVNELTDTLRKDGFKIIGEPRSTGDGYYESIILDPDGNRVEIMA</sequence>
<organism evidence="3 4">
    <name type="scientific">Draconibacterium sediminis</name>
    <dbReference type="NCBI Taxonomy" id="1544798"/>
    <lineage>
        <taxon>Bacteria</taxon>
        <taxon>Pseudomonadati</taxon>
        <taxon>Bacteroidota</taxon>
        <taxon>Bacteroidia</taxon>
        <taxon>Marinilabiliales</taxon>
        <taxon>Prolixibacteraceae</taxon>
        <taxon>Draconibacterium</taxon>
    </lineage>
</organism>
<dbReference type="InterPro" id="IPR029068">
    <property type="entry name" value="Glyas_Bleomycin-R_OHBP_Dase"/>
</dbReference>
<dbReference type="PROSITE" id="PS51819">
    <property type="entry name" value="VOC"/>
    <property type="match status" value="1"/>
</dbReference>
<dbReference type="STRING" id="1544798.LH29_03175"/>
<evidence type="ECO:0000313" key="4">
    <source>
        <dbReference type="Proteomes" id="UP000032544"/>
    </source>
</evidence>
<gene>
    <name evidence="3" type="ORF">LH29_03175</name>
</gene>